<gene>
    <name evidence="1" type="ORF">Bhyg_03412</name>
</gene>
<feature type="non-terminal residue" evidence="1">
    <location>
        <position position="71"/>
    </location>
</feature>
<proteinExistence type="predicted"/>
<protein>
    <submittedName>
        <fullName evidence="1">Uncharacterized protein</fullName>
    </submittedName>
</protein>
<reference evidence="1" key="1">
    <citation type="submission" date="2022-07" db="EMBL/GenBank/DDBJ databases">
        <authorList>
            <person name="Trinca V."/>
            <person name="Uliana J.V.C."/>
            <person name="Torres T.T."/>
            <person name="Ward R.J."/>
            <person name="Monesi N."/>
        </authorList>
    </citation>
    <scope>NUCLEOTIDE SEQUENCE</scope>
    <source>
        <strain evidence="1">HSMRA1968</strain>
        <tissue evidence="1">Whole embryos</tissue>
    </source>
</reference>
<sequence>MPGVFLIAFELEEWEPSNFYYSFEKAIQLFGIMFSFGNIRRNNRQYDDLLQANGRLHQLFEPWRVLVDQSS</sequence>
<organism evidence="1 2">
    <name type="scientific">Pseudolycoriella hygida</name>
    <dbReference type="NCBI Taxonomy" id="35572"/>
    <lineage>
        <taxon>Eukaryota</taxon>
        <taxon>Metazoa</taxon>
        <taxon>Ecdysozoa</taxon>
        <taxon>Arthropoda</taxon>
        <taxon>Hexapoda</taxon>
        <taxon>Insecta</taxon>
        <taxon>Pterygota</taxon>
        <taxon>Neoptera</taxon>
        <taxon>Endopterygota</taxon>
        <taxon>Diptera</taxon>
        <taxon>Nematocera</taxon>
        <taxon>Sciaroidea</taxon>
        <taxon>Sciaridae</taxon>
        <taxon>Pseudolycoriella</taxon>
    </lineage>
</organism>
<dbReference type="EMBL" id="WJQU01000001">
    <property type="protein sequence ID" value="KAJ6648186.1"/>
    <property type="molecule type" value="Genomic_DNA"/>
</dbReference>
<name>A0A9Q0NEM2_9DIPT</name>
<keyword evidence="2" id="KW-1185">Reference proteome</keyword>
<dbReference type="AlphaFoldDB" id="A0A9Q0NEM2"/>
<comment type="caution">
    <text evidence="1">The sequence shown here is derived from an EMBL/GenBank/DDBJ whole genome shotgun (WGS) entry which is preliminary data.</text>
</comment>
<evidence type="ECO:0000313" key="2">
    <source>
        <dbReference type="Proteomes" id="UP001151699"/>
    </source>
</evidence>
<dbReference type="Proteomes" id="UP001151699">
    <property type="component" value="Chromosome A"/>
</dbReference>
<evidence type="ECO:0000313" key="1">
    <source>
        <dbReference type="EMBL" id="KAJ6648186.1"/>
    </source>
</evidence>
<accession>A0A9Q0NEM2</accession>